<evidence type="ECO:0000256" key="2">
    <source>
        <dbReference type="ARBA" id="ARBA00022801"/>
    </source>
</evidence>
<protein>
    <submittedName>
        <fullName evidence="5">Inhibitor of KinA</fullName>
    </submittedName>
</protein>
<evidence type="ECO:0000256" key="3">
    <source>
        <dbReference type="ARBA" id="ARBA00022840"/>
    </source>
</evidence>
<dbReference type="NCBIfam" id="TIGR00370">
    <property type="entry name" value="5-oxoprolinase subunit PxpB"/>
    <property type="match status" value="1"/>
</dbReference>
<evidence type="ECO:0000313" key="5">
    <source>
        <dbReference type="EMBL" id="MBA2875545.1"/>
    </source>
</evidence>
<dbReference type="PANTHER" id="PTHR34698">
    <property type="entry name" value="5-OXOPROLINASE SUBUNIT B"/>
    <property type="match status" value="1"/>
</dbReference>
<evidence type="ECO:0000256" key="1">
    <source>
        <dbReference type="ARBA" id="ARBA00022741"/>
    </source>
</evidence>
<dbReference type="Gene3D" id="3.30.1360.40">
    <property type="match status" value="1"/>
</dbReference>
<proteinExistence type="predicted"/>
<keyword evidence="1" id="KW-0547">Nucleotide-binding</keyword>
<gene>
    <name evidence="5" type="ORF">HNR31_002333</name>
</gene>
<sequence>MKYTMFPLSENALTIRFFHEVSEQVNERVHQFTLMLQKQRWEGIVDIVPTFSSLTIYYDPLFVGAYERMCERLQTALERLEQEVPPVPERTIVIPVCYGGNFGPDLPDVAEYHGLTEQEVINVHSHGTYKVFMIGFAPGFAYLGGLSLDIATPRRATPRIAVPAGSVGIAGNQTGIYPLSTPGGWQIIGRTPLSLFRPHDPEPSLLRAGDIVRFQPITEEDYRMWNDERDSCHS</sequence>
<keyword evidence="3" id="KW-0067">ATP-binding</keyword>
<dbReference type="InterPro" id="IPR029000">
    <property type="entry name" value="Cyclophilin-like_dom_sf"/>
</dbReference>
<keyword evidence="2" id="KW-0378">Hydrolase</keyword>
<dbReference type="Proteomes" id="UP000523087">
    <property type="component" value="Unassembled WGS sequence"/>
</dbReference>
<comment type="caution">
    <text evidence="5">The sequence shown here is derived from an EMBL/GenBank/DDBJ whole genome shotgun (WGS) entry which is preliminary data.</text>
</comment>
<dbReference type="AlphaFoldDB" id="A0A7W0BZF5"/>
<dbReference type="InterPro" id="IPR010016">
    <property type="entry name" value="PxpB"/>
</dbReference>
<dbReference type="PANTHER" id="PTHR34698:SF2">
    <property type="entry name" value="5-OXOPROLINASE SUBUNIT B"/>
    <property type="match status" value="1"/>
</dbReference>
<dbReference type="SMART" id="SM00796">
    <property type="entry name" value="AHS1"/>
    <property type="match status" value="1"/>
</dbReference>
<keyword evidence="6" id="KW-1185">Reference proteome</keyword>
<dbReference type="EMBL" id="JACDUT010000006">
    <property type="protein sequence ID" value="MBA2875545.1"/>
    <property type="molecule type" value="Genomic_DNA"/>
</dbReference>
<accession>A0A7W0BZF5</accession>
<organism evidence="5 6">
    <name type="scientific">Thermaerobacillus caldiproteolyticus</name>
    <dbReference type="NCBI Taxonomy" id="247480"/>
    <lineage>
        <taxon>Bacteria</taxon>
        <taxon>Bacillati</taxon>
        <taxon>Bacillota</taxon>
        <taxon>Bacilli</taxon>
        <taxon>Bacillales</taxon>
        <taxon>Anoxybacillaceae</taxon>
        <taxon>Thermaerobacillus</taxon>
    </lineage>
</organism>
<dbReference type="Gene3D" id="2.40.100.10">
    <property type="entry name" value="Cyclophilin-like"/>
    <property type="match status" value="1"/>
</dbReference>
<feature type="domain" description="Carboxyltransferase" evidence="4">
    <location>
        <begin position="3"/>
        <end position="206"/>
    </location>
</feature>
<dbReference type="SUPFAM" id="SSF50891">
    <property type="entry name" value="Cyclophilin-like"/>
    <property type="match status" value="1"/>
</dbReference>
<evidence type="ECO:0000259" key="4">
    <source>
        <dbReference type="SMART" id="SM00796"/>
    </source>
</evidence>
<name>A0A7W0BZF5_9BACL</name>
<dbReference type="SUPFAM" id="SSF160467">
    <property type="entry name" value="PH0987 N-terminal domain-like"/>
    <property type="match status" value="1"/>
</dbReference>
<dbReference type="GO" id="GO:0005524">
    <property type="term" value="F:ATP binding"/>
    <property type="evidence" value="ECO:0007669"/>
    <property type="project" value="UniProtKB-KW"/>
</dbReference>
<dbReference type="InterPro" id="IPR003833">
    <property type="entry name" value="CT_C_D"/>
</dbReference>
<dbReference type="GO" id="GO:0016787">
    <property type="term" value="F:hydrolase activity"/>
    <property type="evidence" value="ECO:0007669"/>
    <property type="project" value="UniProtKB-KW"/>
</dbReference>
<evidence type="ECO:0000313" key="6">
    <source>
        <dbReference type="Proteomes" id="UP000523087"/>
    </source>
</evidence>
<reference evidence="5 6" key="1">
    <citation type="submission" date="2020-07" db="EMBL/GenBank/DDBJ databases">
        <title>Genomic Encyclopedia of Type Strains, Phase IV (KMG-IV): sequencing the most valuable type-strain genomes for metagenomic binning, comparative biology and taxonomic classification.</title>
        <authorList>
            <person name="Goeker M."/>
        </authorList>
    </citation>
    <scope>NUCLEOTIDE SEQUENCE [LARGE SCALE GENOMIC DNA]</scope>
    <source>
        <strain evidence="5 6">DSM 15730</strain>
    </source>
</reference>
<dbReference type="Pfam" id="PF02682">
    <property type="entry name" value="CT_C_D"/>
    <property type="match status" value="1"/>
</dbReference>